<feature type="repeat" description="ANK" evidence="8">
    <location>
        <begin position="83"/>
        <end position="110"/>
    </location>
</feature>
<dbReference type="EMBL" id="OX451738">
    <property type="protein sequence ID" value="CAI8602748.1"/>
    <property type="molecule type" value="Genomic_DNA"/>
</dbReference>
<keyword evidence="7 9" id="KW-0472">Membrane</keyword>
<feature type="transmembrane region" description="Helical" evidence="9">
    <location>
        <begin position="408"/>
        <end position="432"/>
    </location>
</feature>
<dbReference type="SMART" id="SM00248">
    <property type="entry name" value="ANK"/>
    <property type="match status" value="5"/>
</dbReference>
<feature type="domain" description="PGG" evidence="10">
    <location>
        <begin position="310"/>
        <end position="431"/>
    </location>
</feature>
<dbReference type="PROSITE" id="PS50088">
    <property type="entry name" value="ANK_REPEAT"/>
    <property type="match status" value="1"/>
</dbReference>
<evidence type="ECO:0000256" key="9">
    <source>
        <dbReference type="SAM" id="Phobius"/>
    </source>
</evidence>
<organism evidence="11 12">
    <name type="scientific">Vicia faba</name>
    <name type="common">Broad bean</name>
    <name type="synonym">Faba vulgaris</name>
    <dbReference type="NCBI Taxonomy" id="3906"/>
    <lineage>
        <taxon>Eukaryota</taxon>
        <taxon>Viridiplantae</taxon>
        <taxon>Streptophyta</taxon>
        <taxon>Embryophyta</taxon>
        <taxon>Tracheophyta</taxon>
        <taxon>Spermatophyta</taxon>
        <taxon>Magnoliopsida</taxon>
        <taxon>eudicotyledons</taxon>
        <taxon>Gunneridae</taxon>
        <taxon>Pentapetalae</taxon>
        <taxon>rosids</taxon>
        <taxon>fabids</taxon>
        <taxon>Fabales</taxon>
        <taxon>Fabaceae</taxon>
        <taxon>Papilionoideae</taxon>
        <taxon>50 kb inversion clade</taxon>
        <taxon>NPAAA clade</taxon>
        <taxon>Hologalegina</taxon>
        <taxon>IRL clade</taxon>
        <taxon>Fabeae</taxon>
        <taxon>Vicia</taxon>
    </lineage>
</organism>
<name>A0AAV0ZZT1_VICFA</name>
<protein>
    <recommendedName>
        <fullName evidence="10">PGG domain-containing protein</fullName>
    </recommendedName>
</protein>
<keyword evidence="3 9" id="KW-0812">Transmembrane</keyword>
<comment type="subcellular location">
    <subcellularLocation>
        <location evidence="2">Cell membrane</location>
        <topology evidence="2">Peripheral membrane protein</topology>
        <orientation evidence="2">Cytoplasmic side</orientation>
    </subcellularLocation>
    <subcellularLocation>
        <location evidence="1">Membrane</location>
        <topology evidence="1">Multi-pass membrane protein</topology>
    </subcellularLocation>
</comment>
<keyword evidence="4" id="KW-0677">Repeat</keyword>
<evidence type="ECO:0000256" key="2">
    <source>
        <dbReference type="ARBA" id="ARBA00004413"/>
    </source>
</evidence>
<dbReference type="GO" id="GO:0005886">
    <property type="term" value="C:plasma membrane"/>
    <property type="evidence" value="ECO:0007669"/>
    <property type="project" value="UniProtKB-SubCell"/>
</dbReference>
<keyword evidence="5 9" id="KW-1133">Transmembrane helix</keyword>
<keyword evidence="12" id="KW-1185">Reference proteome</keyword>
<evidence type="ECO:0000256" key="1">
    <source>
        <dbReference type="ARBA" id="ARBA00004141"/>
    </source>
</evidence>
<evidence type="ECO:0000313" key="11">
    <source>
        <dbReference type="EMBL" id="CAI8602748.1"/>
    </source>
</evidence>
<dbReference type="PROSITE" id="PS50297">
    <property type="entry name" value="ANK_REP_REGION"/>
    <property type="match status" value="1"/>
</dbReference>
<dbReference type="PANTHER" id="PTHR24186">
    <property type="entry name" value="PROTEIN PHOSPHATASE 1 REGULATORY SUBUNIT"/>
    <property type="match status" value="1"/>
</dbReference>
<feature type="transmembrane region" description="Helical" evidence="9">
    <location>
        <begin position="444"/>
        <end position="469"/>
    </location>
</feature>
<evidence type="ECO:0000256" key="8">
    <source>
        <dbReference type="PROSITE-ProRule" id="PRU00023"/>
    </source>
</evidence>
<dbReference type="InterPro" id="IPR036770">
    <property type="entry name" value="Ankyrin_rpt-contain_sf"/>
</dbReference>
<dbReference type="InterPro" id="IPR026961">
    <property type="entry name" value="PGG_dom"/>
</dbReference>
<evidence type="ECO:0000256" key="7">
    <source>
        <dbReference type="ARBA" id="ARBA00023136"/>
    </source>
</evidence>
<dbReference type="PANTHER" id="PTHR24186:SF37">
    <property type="entry name" value="PGG DOMAIN-CONTAINING PROTEIN"/>
    <property type="match status" value="1"/>
</dbReference>
<dbReference type="InterPro" id="IPR002110">
    <property type="entry name" value="Ankyrin_rpt"/>
</dbReference>
<dbReference type="Pfam" id="PF12796">
    <property type="entry name" value="Ank_2"/>
    <property type="match status" value="2"/>
</dbReference>
<accession>A0AAV0ZZT1</accession>
<dbReference type="AlphaFoldDB" id="A0AAV0ZZT1"/>
<sequence>MEMKTTTTNLEDETIKTLYNASLNGSVTTLNTLIQNNPLILHKVSLSLYNETPLHISSLLGHLQFCEILLQNKPSFANEVDSKGRCPLHLASAEGHTEVVKALLLANQDVCLVFDKDDMIPLHFAVIRGRMGVIKELINARPDSVRVLNDDGSVLHLCVLYNHLESLKLLLESVRVDKQLLLAKDREGNTVLHLAIKLKQIKNIKYLLLQPELRTSAITLNRSSIKTLELLESCPRDFISLKIEEMLTEVGVQRSTQMDYAPHMDSAVQHAPLPIISNQEQPSQFNQELPNGRRKMWENLWSKYLQFQGNWIEETRGTLMLVATVIATMTFQSTISPPGGVWQENTHTGGRNCTTYGICEAGTAVLAYAWPHEFIKFMTYNTTSFFSSLGVVLLLISGFPLKNKVMMWVLTMAMSVAVTFMALTFVFAQSLVTPYHIIQQDFSMAYPVVVAWGILLLVIGLIHTLRLVFWVKVRTKKKMQ</sequence>
<keyword evidence="6 8" id="KW-0040">ANK repeat</keyword>
<dbReference type="Gene3D" id="1.25.40.20">
    <property type="entry name" value="Ankyrin repeat-containing domain"/>
    <property type="match status" value="1"/>
</dbReference>
<gene>
    <name evidence="11" type="ORF">VFH_III055200</name>
</gene>
<evidence type="ECO:0000313" key="12">
    <source>
        <dbReference type="Proteomes" id="UP001157006"/>
    </source>
</evidence>
<dbReference type="SUPFAM" id="SSF48403">
    <property type="entry name" value="Ankyrin repeat"/>
    <property type="match status" value="1"/>
</dbReference>
<evidence type="ECO:0000259" key="10">
    <source>
        <dbReference type="Pfam" id="PF13962"/>
    </source>
</evidence>
<proteinExistence type="predicted"/>
<evidence type="ECO:0000256" key="5">
    <source>
        <dbReference type="ARBA" id="ARBA00022989"/>
    </source>
</evidence>
<evidence type="ECO:0000256" key="6">
    <source>
        <dbReference type="ARBA" id="ARBA00023043"/>
    </source>
</evidence>
<evidence type="ECO:0000256" key="4">
    <source>
        <dbReference type="ARBA" id="ARBA00022737"/>
    </source>
</evidence>
<evidence type="ECO:0000256" key="3">
    <source>
        <dbReference type="ARBA" id="ARBA00022692"/>
    </source>
</evidence>
<dbReference type="Pfam" id="PF13962">
    <property type="entry name" value="PGG"/>
    <property type="match status" value="1"/>
</dbReference>
<reference evidence="11 12" key="1">
    <citation type="submission" date="2023-01" db="EMBL/GenBank/DDBJ databases">
        <authorList>
            <person name="Kreplak J."/>
        </authorList>
    </citation>
    <scope>NUCLEOTIDE SEQUENCE [LARGE SCALE GENOMIC DNA]</scope>
</reference>
<feature type="transmembrane region" description="Helical" evidence="9">
    <location>
        <begin position="377"/>
        <end position="396"/>
    </location>
</feature>
<dbReference type="Proteomes" id="UP001157006">
    <property type="component" value="Chromosome 3"/>
</dbReference>